<evidence type="ECO:0000313" key="2">
    <source>
        <dbReference type="EMBL" id="MCW3482691.1"/>
    </source>
</evidence>
<sequence length="264" mass="29795">MLRQYINGQPVTTAAHQLLLSLNNGHFTAIQARNARIKGWDLHQERLRTASRFLFGCAPDIAPVTAHLRLLLDEYPDCALRVNIFATPADLKQISADDLQILITQSTPVEMSHQPIRVSTTPYERFLPHIKHAGIAVALLHHKRNARLRGFDDVLYTDVAGNISEGSIWNIGFHDGDTFVFPYTPALEGITLQLLRRTLQQAGIPVQTTRVHLQDLPRFRAAFILNSITVGQPIAQIDQVNFSNDNSVLMQLRDAYQQIPWERP</sequence>
<dbReference type="PANTHER" id="PTHR42743:SF2">
    <property type="entry name" value="AMINODEOXYCHORISMATE LYASE"/>
    <property type="match status" value="1"/>
</dbReference>
<keyword evidence="3" id="KW-1185">Reference proteome</keyword>
<name>A0ABT3IFK3_9BACT</name>
<keyword evidence="2" id="KW-0032">Aminotransferase</keyword>
<dbReference type="InterPro" id="IPR036038">
    <property type="entry name" value="Aminotransferase-like"/>
</dbReference>
<organism evidence="2 3">
    <name type="scientific">Chitinophaga nivalis</name>
    <dbReference type="NCBI Taxonomy" id="2991709"/>
    <lineage>
        <taxon>Bacteria</taxon>
        <taxon>Pseudomonadati</taxon>
        <taxon>Bacteroidota</taxon>
        <taxon>Chitinophagia</taxon>
        <taxon>Chitinophagales</taxon>
        <taxon>Chitinophagaceae</taxon>
        <taxon>Chitinophaga</taxon>
    </lineage>
</organism>
<dbReference type="RefSeq" id="WP_264727311.1">
    <property type="nucleotide sequence ID" value="NZ_JAPDNR010000001.1"/>
</dbReference>
<dbReference type="Gene3D" id="3.20.10.10">
    <property type="entry name" value="D-amino Acid Aminotransferase, subunit A, domain 2"/>
    <property type="match status" value="1"/>
</dbReference>
<evidence type="ECO:0000313" key="3">
    <source>
        <dbReference type="Proteomes" id="UP001207742"/>
    </source>
</evidence>
<dbReference type="InterPro" id="IPR043132">
    <property type="entry name" value="BCAT-like_C"/>
</dbReference>
<reference evidence="2 3" key="1">
    <citation type="submission" date="2022-10" db="EMBL/GenBank/DDBJ databases">
        <title>Chitinophaga nivalis PC15 sp. nov., isolated from Pyeongchang county, South Korea.</title>
        <authorList>
            <person name="Trinh H.N."/>
        </authorList>
    </citation>
    <scope>NUCLEOTIDE SEQUENCE [LARGE SCALE GENOMIC DNA]</scope>
    <source>
        <strain evidence="2 3">PC14</strain>
    </source>
</reference>
<comment type="caution">
    <text evidence="2">The sequence shown here is derived from an EMBL/GenBank/DDBJ whole genome shotgun (WGS) entry which is preliminary data.</text>
</comment>
<dbReference type="Proteomes" id="UP001207742">
    <property type="component" value="Unassembled WGS sequence"/>
</dbReference>
<dbReference type="Pfam" id="PF01063">
    <property type="entry name" value="Aminotran_4"/>
    <property type="match status" value="1"/>
</dbReference>
<dbReference type="NCBIfam" id="NF006734">
    <property type="entry name" value="PRK09266.1"/>
    <property type="match status" value="1"/>
</dbReference>
<protein>
    <submittedName>
        <fullName evidence="2">Aminotransferase class IV</fullName>
    </submittedName>
</protein>
<evidence type="ECO:0000256" key="1">
    <source>
        <dbReference type="ARBA" id="ARBA00009320"/>
    </source>
</evidence>
<keyword evidence="2" id="KW-0808">Transferase</keyword>
<dbReference type="InterPro" id="IPR001544">
    <property type="entry name" value="Aminotrans_IV"/>
</dbReference>
<proteinExistence type="inferred from homology"/>
<dbReference type="InterPro" id="IPR050571">
    <property type="entry name" value="Class-IV_PLP-Dep_Aminotrnsfr"/>
</dbReference>
<dbReference type="PANTHER" id="PTHR42743">
    <property type="entry name" value="AMINO-ACID AMINOTRANSFERASE"/>
    <property type="match status" value="1"/>
</dbReference>
<gene>
    <name evidence="2" type="ORF">OL497_02235</name>
</gene>
<dbReference type="GO" id="GO:0008483">
    <property type="term" value="F:transaminase activity"/>
    <property type="evidence" value="ECO:0007669"/>
    <property type="project" value="UniProtKB-KW"/>
</dbReference>
<comment type="similarity">
    <text evidence="1">Belongs to the class-IV pyridoxal-phosphate-dependent aminotransferase family.</text>
</comment>
<dbReference type="EMBL" id="JAPDNS010000001">
    <property type="protein sequence ID" value="MCW3482691.1"/>
    <property type="molecule type" value="Genomic_DNA"/>
</dbReference>
<dbReference type="SUPFAM" id="SSF56752">
    <property type="entry name" value="D-aminoacid aminotransferase-like PLP-dependent enzymes"/>
    <property type="match status" value="1"/>
</dbReference>
<accession>A0ABT3IFK3</accession>